<dbReference type="EMBL" id="CAXLJM020000053">
    <property type="protein sequence ID" value="CAL8116600.1"/>
    <property type="molecule type" value="Genomic_DNA"/>
</dbReference>
<dbReference type="InterPro" id="IPR027350">
    <property type="entry name" value="GT23_dom"/>
</dbReference>
<keyword evidence="1 3" id="KW-0328">Glycosyltransferase</keyword>
<evidence type="ECO:0000256" key="4">
    <source>
        <dbReference type="SAM" id="Phobius"/>
    </source>
</evidence>
<keyword evidence="4" id="KW-0812">Transmembrane</keyword>
<dbReference type="PANTHER" id="PTHR13132">
    <property type="entry name" value="ALPHA- 1,6 -FUCOSYLTRANSFERASE"/>
    <property type="match status" value="1"/>
</dbReference>
<evidence type="ECO:0000313" key="6">
    <source>
        <dbReference type="EMBL" id="CAL8116600.1"/>
    </source>
</evidence>
<keyword evidence="2 3" id="KW-0808">Transferase</keyword>
<feature type="region of interest" description="Important for donor substrate binding" evidence="3">
    <location>
        <begin position="238"/>
        <end position="239"/>
    </location>
</feature>
<keyword evidence="7" id="KW-1185">Reference proteome</keyword>
<keyword evidence="4" id="KW-0472">Membrane</keyword>
<keyword evidence="4" id="KW-1133">Transmembrane helix</keyword>
<protein>
    <recommendedName>
        <fullName evidence="5">GT23 domain-containing protein</fullName>
    </recommendedName>
</protein>
<evidence type="ECO:0000313" key="7">
    <source>
        <dbReference type="Proteomes" id="UP001642540"/>
    </source>
</evidence>
<dbReference type="Gene3D" id="3.40.50.11350">
    <property type="match status" value="1"/>
</dbReference>
<dbReference type="PROSITE" id="PS51659">
    <property type="entry name" value="GT23"/>
    <property type="match status" value="1"/>
</dbReference>
<dbReference type="Pfam" id="PF19745">
    <property type="entry name" value="FUT8_N_cat"/>
    <property type="match status" value="1"/>
</dbReference>
<evidence type="ECO:0000259" key="5">
    <source>
        <dbReference type="PROSITE" id="PS51659"/>
    </source>
</evidence>
<reference evidence="6 7" key="1">
    <citation type="submission" date="2024-08" db="EMBL/GenBank/DDBJ databases">
        <authorList>
            <person name="Cucini C."/>
            <person name="Frati F."/>
        </authorList>
    </citation>
    <scope>NUCLEOTIDE SEQUENCE [LARGE SCALE GENOMIC DNA]</scope>
</reference>
<dbReference type="InterPro" id="IPR045573">
    <property type="entry name" value="Fut8_N_cat"/>
</dbReference>
<organism evidence="6 7">
    <name type="scientific">Orchesella dallaii</name>
    <dbReference type="NCBI Taxonomy" id="48710"/>
    <lineage>
        <taxon>Eukaryota</taxon>
        <taxon>Metazoa</taxon>
        <taxon>Ecdysozoa</taxon>
        <taxon>Arthropoda</taxon>
        <taxon>Hexapoda</taxon>
        <taxon>Collembola</taxon>
        <taxon>Entomobryomorpha</taxon>
        <taxon>Entomobryoidea</taxon>
        <taxon>Orchesellidae</taxon>
        <taxon>Orchesellinae</taxon>
        <taxon>Orchesella</taxon>
    </lineage>
</organism>
<dbReference type="PANTHER" id="PTHR13132:SF29">
    <property type="entry name" value="ALPHA-(1,6)-FUCOSYLTRANSFERASE"/>
    <property type="match status" value="1"/>
</dbReference>
<feature type="transmembrane region" description="Helical" evidence="4">
    <location>
        <begin position="7"/>
        <end position="25"/>
    </location>
</feature>
<dbReference type="Proteomes" id="UP001642540">
    <property type="component" value="Unassembled WGS sequence"/>
</dbReference>
<gene>
    <name evidence="6" type="ORF">ODALV1_LOCUS17348</name>
</gene>
<accession>A0ABP1R3A4</accession>
<sequence length="384" mass="43880">MILQARILYFIKVSCAVVILCYFVFLPPSPLLQQNESIQEFIHRERAELADLVQERINALQNPDDCAKAKKLVCMVHSNCGFGCTVHHIVYCLMTGYMTNRTVILNLKQLYKGVPWNHVFLPLSSTCLEGSGISYGVWGGGGSNISAQVVKVSTFRTMISNKESPWEALRPTRFPPEFESRLGKVSNDPLIWWAGQFMAYVMRLRPDTEKSIREAKRKMREGMRYNDSSIIPIGIHVRRTDKLIKEAEYYPLKAYLSHVERHLRLREKIEGKAISGHIFLASDEPKVIEEARKLEKNSCKWKLWANESIAKDAEKVNNRFRSGMLGILMDVMLLADCDFVVCTFSSSICKLVAELKEVDDAKDYRGEVVSLDDPFSFFDFNTTV</sequence>
<comment type="similarity">
    <text evidence="3">Belongs to the glycosyltransferase 23 family.</text>
</comment>
<evidence type="ECO:0000256" key="3">
    <source>
        <dbReference type="PROSITE-ProRule" id="PRU00992"/>
    </source>
</evidence>
<comment type="caution">
    <text evidence="6">The sequence shown here is derived from an EMBL/GenBank/DDBJ whole genome shotgun (WGS) entry which is preliminary data.</text>
</comment>
<feature type="domain" description="GT23" evidence="5">
    <location>
        <begin position="68"/>
        <end position="371"/>
    </location>
</feature>
<name>A0ABP1R3A4_9HEXA</name>
<evidence type="ECO:0000256" key="2">
    <source>
        <dbReference type="ARBA" id="ARBA00022679"/>
    </source>
</evidence>
<evidence type="ECO:0000256" key="1">
    <source>
        <dbReference type="ARBA" id="ARBA00022676"/>
    </source>
</evidence>
<proteinExistence type="inferred from homology"/>